<name>A0A7K1KTL1_9ACTN</name>
<organism evidence="2 3">
    <name type="scientific">Actinomadura litoris</name>
    <dbReference type="NCBI Taxonomy" id="2678616"/>
    <lineage>
        <taxon>Bacteria</taxon>
        <taxon>Bacillati</taxon>
        <taxon>Actinomycetota</taxon>
        <taxon>Actinomycetes</taxon>
        <taxon>Streptosporangiales</taxon>
        <taxon>Thermomonosporaceae</taxon>
        <taxon>Actinomadura</taxon>
    </lineage>
</organism>
<accession>A0A7K1KTL1</accession>
<feature type="domain" description="Zinc ribbon NADH pyrophosphatase" evidence="1">
    <location>
        <begin position="121"/>
        <end position="149"/>
    </location>
</feature>
<dbReference type="GO" id="GO:0016787">
    <property type="term" value="F:hydrolase activity"/>
    <property type="evidence" value="ECO:0007669"/>
    <property type="project" value="InterPro"/>
</dbReference>
<comment type="caution">
    <text evidence="2">The sequence shown here is derived from an EMBL/GenBank/DDBJ whole genome shotgun (WGS) entry which is preliminary data.</text>
</comment>
<proteinExistence type="predicted"/>
<keyword evidence="3" id="KW-1185">Reference proteome</keyword>
<dbReference type="Pfam" id="PF09297">
    <property type="entry name" value="Zn_ribbon_NUD"/>
    <property type="match status" value="1"/>
</dbReference>
<dbReference type="InterPro" id="IPR015376">
    <property type="entry name" value="Znr_NADH_PPase"/>
</dbReference>
<protein>
    <recommendedName>
        <fullName evidence="1">Zinc ribbon NADH pyrophosphatase domain-containing protein</fullName>
    </recommendedName>
</protein>
<dbReference type="Gene3D" id="3.90.79.20">
    <property type="match status" value="1"/>
</dbReference>
<dbReference type="AlphaFoldDB" id="A0A7K1KTL1"/>
<dbReference type="EMBL" id="WOFH01000001">
    <property type="protein sequence ID" value="MUN35524.1"/>
    <property type="molecule type" value="Genomic_DNA"/>
</dbReference>
<evidence type="ECO:0000313" key="3">
    <source>
        <dbReference type="Proteomes" id="UP000432015"/>
    </source>
</evidence>
<gene>
    <name evidence="2" type="ORF">GNZ18_02775</name>
</gene>
<reference evidence="2 3" key="1">
    <citation type="submission" date="2019-11" db="EMBL/GenBank/DDBJ databases">
        <authorList>
            <person name="Cao P."/>
        </authorList>
    </citation>
    <scope>NUCLEOTIDE SEQUENCE [LARGE SCALE GENOMIC DNA]</scope>
    <source>
        <strain evidence="2 3">NEAU-AAG5</strain>
    </source>
</reference>
<dbReference type="GO" id="GO:0046872">
    <property type="term" value="F:metal ion binding"/>
    <property type="evidence" value="ECO:0007669"/>
    <property type="project" value="InterPro"/>
</dbReference>
<evidence type="ECO:0000259" key="1">
    <source>
        <dbReference type="Pfam" id="PF09297"/>
    </source>
</evidence>
<sequence length="182" mass="19123">MLAIAWRFRLWPTVPGPLETEPFSSDFGVTARPVRGARMTPPTGRRTVLVAGGAAALPLGRGTPGWRLGEDAEGTVYFGVTAPLPAVEGAEPAGLCQVGALLADRDSGLLTHAGALEHWHATHRFCPRCGTGTRVASAGHVRVCPADDLLRWDGGERSAARSARSSDGCADLMVRAEGASWQ</sequence>
<dbReference type="Proteomes" id="UP000432015">
    <property type="component" value="Unassembled WGS sequence"/>
</dbReference>
<evidence type="ECO:0000313" key="2">
    <source>
        <dbReference type="EMBL" id="MUN35524.1"/>
    </source>
</evidence>